<dbReference type="GO" id="GO:0001716">
    <property type="term" value="F:L-amino-acid oxidase activity"/>
    <property type="evidence" value="ECO:0007669"/>
    <property type="project" value="TreeGrafter"/>
</dbReference>
<keyword evidence="5" id="KW-0073">Auxin biosynthesis</keyword>
<evidence type="ECO:0000256" key="5">
    <source>
        <dbReference type="ARBA" id="ARBA00023070"/>
    </source>
</evidence>
<comment type="pathway">
    <text evidence="1">Plant hormone metabolism; auxin biosynthesis.</text>
</comment>
<dbReference type="PANTHER" id="PTHR10742:SF342">
    <property type="entry name" value="AMINE OXIDASE"/>
    <property type="match status" value="1"/>
</dbReference>
<feature type="domain" description="Amine oxidase" evidence="8">
    <location>
        <begin position="262"/>
        <end position="751"/>
    </location>
</feature>
<comment type="catalytic activity">
    <reaction evidence="6">
        <text>L-tryptophan + O2 = indole-3-acetamide + CO2 + H2O</text>
        <dbReference type="Rhea" id="RHEA:16165"/>
        <dbReference type="ChEBI" id="CHEBI:15377"/>
        <dbReference type="ChEBI" id="CHEBI:15379"/>
        <dbReference type="ChEBI" id="CHEBI:16031"/>
        <dbReference type="ChEBI" id="CHEBI:16526"/>
        <dbReference type="ChEBI" id="CHEBI:57912"/>
        <dbReference type="EC" id="1.13.12.3"/>
    </reaction>
</comment>
<dbReference type="InterPro" id="IPR050281">
    <property type="entry name" value="Flavin_monoamine_oxidase"/>
</dbReference>
<comment type="similarity">
    <text evidence="2">Belongs to the tryptophan 2-monooxygenase family.</text>
</comment>
<dbReference type="Gene3D" id="3.90.660.10">
    <property type="match status" value="1"/>
</dbReference>
<feature type="compositionally biased region" description="Polar residues" evidence="7">
    <location>
        <begin position="1"/>
        <end position="21"/>
    </location>
</feature>
<dbReference type="EMBL" id="JAVRAA010000011">
    <property type="protein sequence ID" value="MDT0339023.1"/>
    <property type="molecule type" value="Genomic_DNA"/>
</dbReference>
<dbReference type="GO" id="GO:0050361">
    <property type="term" value="F:tryptophan 2-monooxygenase activity"/>
    <property type="evidence" value="ECO:0007669"/>
    <property type="project" value="UniProtKB-EC"/>
</dbReference>
<dbReference type="Pfam" id="PF01593">
    <property type="entry name" value="Amino_oxidase"/>
    <property type="match status" value="1"/>
</dbReference>
<dbReference type="GO" id="GO:0009851">
    <property type="term" value="P:auxin biosynthetic process"/>
    <property type="evidence" value="ECO:0007669"/>
    <property type="project" value="UniProtKB-KW"/>
</dbReference>
<dbReference type="SUPFAM" id="SSF51905">
    <property type="entry name" value="FAD/NAD(P)-binding domain"/>
    <property type="match status" value="1"/>
</dbReference>
<evidence type="ECO:0000256" key="6">
    <source>
        <dbReference type="ARBA" id="ARBA00047321"/>
    </source>
</evidence>
<comment type="caution">
    <text evidence="9">The sequence shown here is derived from an EMBL/GenBank/DDBJ whole genome shotgun (WGS) entry which is preliminary data.</text>
</comment>
<evidence type="ECO:0000259" key="8">
    <source>
        <dbReference type="Pfam" id="PF01593"/>
    </source>
</evidence>
<dbReference type="SUPFAM" id="SSF54373">
    <property type="entry name" value="FAD-linked reductases, C-terminal domain"/>
    <property type="match status" value="1"/>
</dbReference>
<feature type="region of interest" description="Disordered" evidence="7">
    <location>
        <begin position="1"/>
        <end position="29"/>
    </location>
</feature>
<evidence type="ECO:0000256" key="1">
    <source>
        <dbReference type="ARBA" id="ARBA00004814"/>
    </source>
</evidence>
<name>A0AAE4K7U9_9BURK</name>
<evidence type="ECO:0000256" key="2">
    <source>
        <dbReference type="ARBA" id="ARBA00005833"/>
    </source>
</evidence>
<dbReference type="RefSeq" id="WP_310838618.1">
    <property type="nucleotide sequence ID" value="NZ_JAVLSM010000017.1"/>
</dbReference>
<dbReference type="Gene3D" id="3.50.50.60">
    <property type="entry name" value="FAD/NAD(P)-binding domain"/>
    <property type="match status" value="1"/>
</dbReference>
<dbReference type="InterPro" id="IPR036188">
    <property type="entry name" value="FAD/NAD-bd_sf"/>
</dbReference>
<accession>A0AAE4K7U9</accession>
<dbReference type="PANTHER" id="PTHR10742">
    <property type="entry name" value="FLAVIN MONOAMINE OXIDASE"/>
    <property type="match status" value="1"/>
</dbReference>
<dbReference type="Gene3D" id="1.10.405.40">
    <property type="match status" value="1"/>
</dbReference>
<protein>
    <recommendedName>
        <fullName evidence="4">Tryptophan 2-monooxygenase</fullName>
        <ecNumber evidence="3">1.13.12.3</ecNumber>
    </recommendedName>
</protein>
<evidence type="ECO:0000313" key="9">
    <source>
        <dbReference type="EMBL" id="MDT0339023.1"/>
    </source>
</evidence>
<dbReference type="EC" id="1.13.12.3" evidence="3"/>
<dbReference type="GO" id="GO:0009063">
    <property type="term" value="P:amino acid catabolic process"/>
    <property type="evidence" value="ECO:0007669"/>
    <property type="project" value="TreeGrafter"/>
</dbReference>
<evidence type="ECO:0000256" key="3">
    <source>
        <dbReference type="ARBA" id="ARBA00012535"/>
    </source>
</evidence>
<dbReference type="AlphaFoldDB" id="A0AAE4K7U9"/>
<dbReference type="InterPro" id="IPR002937">
    <property type="entry name" value="Amino_oxidase"/>
</dbReference>
<sequence length="778" mass="85541">MHNVTETSRTGFDATASTSSGREVAPSTSAASLTAATLSLLESGPSRTNGKRDLPFIDTTRVGEWPAVRPQSLAAPMLHNLELLRNMPKGEQRLQAQREIYQHWHVMSDAEKVELLKHVSVQYLKGDISPNPTLENKELWLANQYYHLAAEGVPGGMLGHLKSTLPPARLAALIAVRRQGPSVSVLHSLLSEMSSPQRNKLLMHLDEGERSAITEILEKKPDISFIYTGYSYKKYLKFNDGIAVLPPEAMNKKVAIVGSGAAGTVAARELLKIGLTPVIIEADKRIGGRLESRPYHDGETESKAFSEMGAMRFPPTGETWFHYLKQFGVKTDPNFPNPGKVDTKLFYRNQVIDWPGGNATPSDPVLQKVGRDFTEFATALMMPLEEARAVHDTEKMEAIWQGYITKYKDMSFQAAVLDGLKEQKGWGKTEMDAFGALGIGTGGFGPLYQVNFLEILRVMLNKLEDRQNLLPDGTSAALRQFYSEPVTRPDGSKVSLDDSADIRLQTKVTSVQMDNGRPSLTTVRQNGEAAEESTETFDAVIVTATPPALQRMGLTVTSGTGTDPLSDTVKSALMDLHMMDSSKLFIRTPTKFWLDEQGNPRKDIPQTIQTDQSPHGIYCLDYPGMKEGVVLVSYTWGDKSTKLMAMTPEERLSEFKKVIEQVSPEFARNLVPVNDEIHAIDWQGTPNQYGAFKLNTPGQEASQQEAYYQYLSVNKDHPDTDTGVYIAGDSISHNGGWVEGAVTTAINAAVATAVHLGGTVPENSPLSLDKNKYDYGAA</sequence>
<gene>
    <name evidence="9" type="ORF">RJN63_19470</name>
</gene>
<reference evidence="9" key="1">
    <citation type="submission" date="2023-02" db="EMBL/GenBank/DDBJ databases">
        <title>Description of Herbaspirillum huttiense subsp. nephrolepsisexaltata and Herbaspirillum huttiense subsp. lycopersicon.</title>
        <authorList>
            <person name="Poudel M."/>
            <person name="Sharma A."/>
            <person name="Goss E."/>
            <person name="Tapia J.H."/>
            <person name="Harmon C.M."/>
            <person name="Jones J.B."/>
        </authorList>
    </citation>
    <scope>NUCLEOTIDE SEQUENCE</scope>
    <source>
        <strain evidence="9">NC40101</strain>
    </source>
</reference>
<evidence type="ECO:0000256" key="4">
    <source>
        <dbReference type="ARBA" id="ARBA00017871"/>
    </source>
</evidence>
<organism evidence="9">
    <name type="scientific">Herbaspirillum huttiense subsp. nephrolepidis</name>
    <dbReference type="NCBI Taxonomy" id="3075126"/>
    <lineage>
        <taxon>Bacteria</taxon>
        <taxon>Pseudomonadati</taxon>
        <taxon>Pseudomonadota</taxon>
        <taxon>Betaproteobacteria</taxon>
        <taxon>Burkholderiales</taxon>
        <taxon>Oxalobacteraceae</taxon>
        <taxon>Herbaspirillum</taxon>
    </lineage>
</organism>
<evidence type="ECO:0000256" key="7">
    <source>
        <dbReference type="SAM" id="MobiDB-lite"/>
    </source>
</evidence>
<proteinExistence type="inferred from homology"/>